<dbReference type="Proteomes" id="UP001205748">
    <property type="component" value="Unassembled WGS sequence"/>
</dbReference>
<reference evidence="2" key="1">
    <citation type="submission" date="2022-07" db="EMBL/GenBank/DDBJ databases">
        <title>Enhanced cultured diversity of the mouse gut microbiota enables custom-made synthetic communities.</title>
        <authorList>
            <person name="Afrizal A."/>
        </authorList>
    </citation>
    <scope>NUCLEOTIDE SEQUENCE</scope>
    <source>
        <strain evidence="2">DSM 28593</strain>
    </source>
</reference>
<dbReference type="CDD" id="cd04182">
    <property type="entry name" value="GT_2_like_f"/>
    <property type="match status" value="1"/>
</dbReference>
<name>A0AAE3HHY9_9FIRM</name>
<proteinExistence type="predicted"/>
<dbReference type="Gene3D" id="3.90.550.10">
    <property type="entry name" value="Spore Coat Polysaccharide Biosynthesis Protein SpsA, Chain A"/>
    <property type="match status" value="1"/>
</dbReference>
<protein>
    <submittedName>
        <fullName evidence="2">Molybdenum cofactor cytidylyltransferase</fullName>
        <ecNumber evidence="2">2.7.7.76</ecNumber>
    </submittedName>
</protein>
<comment type="caution">
    <text evidence="2">The sequence shown here is derived from an EMBL/GenBank/DDBJ whole genome shotgun (WGS) entry which is preliminary data.</text>
</comment>
<keyword evidence="2" id="KW-0548">Nucleotidyltransferase</keyword>
<feature type="domain" description="MobA-like NTP transferase" evidence="1">
    <location>
        <begin position="4"/>
        <end position="163"/>
    </location>
</feature>
<accession>A0AAE3HHY9</accession>
<organism evidence="2 3">
    <name type="scientific">Irregularibacter muris</name>
    <dbReference type="NCBI Taxonomy" id="1796619"/>
    <lineage>
        <taxon>Bacteria</taxon>
        <taxon>Bacillati</taxon>
        <taxon>Bacillota</taxon>
        <taxon>Clostridia</taxon>
        <taxon>Eubacteriales</taxon>
        <taxon>Eubacteriaceae</taxon>
        <taxon>Irregularibacter</taxon>
    </lineage>
</organism>
<dbReference type="NCBIfam" id="TIGR03310">
    <property type="entry name" value="matur_MocA_YgfJ"/>
    <property type="match status" value="1"/>
</dbReference>
<keyword evidence="3" id="KW-1185">Reference proteome</keyword>
<dbReference type="EC" id="2.7.7.76" evidence="2"/>
<evidence type="ECO:0000313" key="3">
    <source>
        <dbReference type="Proteomes" id="UP001205748"/>
    </source>
</evidence>
<dbReference type="SUPFAM" id="SSF53448">
    <property type="entry name" value="Nucleotide-diphospho-sugar transferases"/>
    <property type="match status" value="1"/>
</dbReference>
<keyword evidence="2" id="KW-0808">Transferase</keyword>
<dbReference type="InterPro" id="IPR029044">
    <property type="entry name" value="Nucleotide-diphossugar_trans"/>
</dbReference>
<sequence length="201" mass="22810">MVGGVILASGMSERFGQNKLLMPLGHQSIVENVIDQAIESKLKGVYLVYGHHEREFEEIARKKGISLIYNPDYALGQSKSVKKAVENIEGDVQGLMFLLGDQPFIGKKTINLLIDTFSHYPQDIVLPTFNGNRGNPVIFSQSFFEEMKTLQGDKGAREIIKKYPHRIVKVPIAEEMENYDIDTQEDYQKAIEYRRDQDGSL</sequence>
<dbReference type="InterPro" id="IPR017696">
    <property type="entry name" value="Mo_hydrolase_YgfJ"/>
</dbReference>
<evidence type="ECO:0000313" key="2">
    <source>
        <dbReference type="EMBL" id="MCR1899284.1"/>
    </source>
</evidence>
<dbReference type="PANTHER" id="PTHR43777:SF1">
    <property type="entry name" value="MOLYBDENUM COFACTOR CYTIDYLYLTRANSFERASE"/>
    <property type="match status" value="1"/>
</dbReference>
<dbReference type="PANTHER" id="PTHR43777">
    <property type="entry name" value="MOLYBDENUM COFACTOR CYTIDYLYLTRANSFERASE"/>
    <property type="match status" value="1"/>
</dbReference>
<gene>
    <name evidence="2" type="primary">mocA</name>
    <name evidence="2" type="ORF">NSA47_09850</name>
</gene>
<dbReference type="AlphaFoldDB" id="A0AAE3HHY9"/>
<evidence type="ECO:0000259" key="1">
    <source>
        <dbReference type="Pfam" id="PF12804"/>
    </source>
</evidence>
<dbReference type="EMBL" id="JANKAS010000008">
    <property type="protein sequence ID" value="MCR1899284.1"/>
    <property type="molecule type" value="Genomic_DNA"/>
</dbReference>
<dbReference type="RefSeq" id="WP_257531468.1">
    <property type="nucleotide sequence ID" value="NZ_JANKAS010000008.1"/>
</dbReference>
<dbReference type="InterPro" id="IPR025877">
    <property type="entry name" value="MobA-like_NTP_Trfase"/>
</dbReference>
<dbReference type="GO" id="GO:0061602">
    <property type="term" value="F:molybdenum cofactor cytidylyltransferase activity"/>
    <property type="evidence" value="ECO:0007669"/>
    <property type="project" value="UniProtKB-EC"/>
</dbReference>
<dbReference type="Pfam" id="PF12804">
    <property type="entry name" value="NTP_transf_3"/>
    <property type="match status" value="1"/>
</dbReference>